<reference evidence="2" key="1">
    <citation type="submission" date="2012-04" db="EMBL/GenBank/DDBJ databases">
        <title>The Genome Sequence of Loa loa.</title>
        <authorList>
            <consortium name="The Broad Institute Genome Sequencing Platform"/>
            <consortium name="Broad Institute Genome Sequencing Center for Infectious Disease"/>
            <person name="Nutman T.B."/>
            <person name="Fink D.L."/>
            <person name="Russ C."/>
            <person name="Young S."/>
            <person name="Zeng Q."/>
            <person name="Gargeya S."/>
            <person name="Alvarado L."/>
            <person name="Berlin A."/>
            <person name="Chapman S.B."/>
            <person name="Chen Z."/>
            <person name="Freedman E."/>
            <person name="Gellesch M."/>
            <person name="Goldberg J."/>
            <person name="Griggs A."/>
            <person name="Gujja S."/>
            <person name="Heilman E.R."/>
            <person name="Heiman D."/>
            <person name="Howarth C."/>
            <person name="Mehta T."/>
            <person name="Neiman D."/>
            <person name="Pearson M."/>
            <person name="Roberts A."/>
            <person name="Saif S."/>
            <person name="Shea T."/>
            <person name="Shenoy N."/>
            <person name="Sisk P."/>
            <person name="Stolte C."/>
            <person name="Sykes S."/>
            <person name="White J."/>
            <person name="Yandava C."/>
            <person name="Haas B."/>
            <person name="Henn M.R."/>
            <person name="Nusbaum C."/>
            <person name="Birren B."/>
        </authorList>
    </citation>
    <scope>NUCLEOTIDE SEQUENCE [LARGE SCALE GENOMIC DNA]</scope>
</reference>
<evidence type="ECO:0000256" key="1">
    <source>
        <dbReference type="SAM" id="MobiDB-lite"/>
    </source>
</evidence>
<accession>A0A1S0UBH0</accession>
<organism evidence="2">
    <name type="scientific">Loa loa</name>
    <name type="common">Eye worm</name>
    <name type="synonym">Filaria loa</name>
    <dbReference type="NCBI Taxonomy" id="7209"/>
    <lineage>
        <taxon>Eukaryota</taxon>
        <taxon>Metazoa</taxon>
        <taxon>Ecdysozoa</taxon>
        <taxon>Nematoda</taxon>
        <taxon>Chromadorea</taxon>
        <taxon>Rhabditida</taxon>
        <taxon>Spirurina</taxon>
        <taxon>Spiruromorpha</taxon>
        <taxon>Filarioidea</taxon>
        <taxon>Onchocercidae</taxon>
        <taxon>Loa</taxon>
    </lineage>
</organism>
<dbReference type="EMBL" id="JH712225">
    <property type="protein sequence ID" value="EFO27892.1"/>
    <property type="molecule type" value="Genomic_DNA"/>
</dbReference>
<dbReference type="GeneID" id="9937961"/>
<proteinExistence type="predicted"/>
<gene>
    <name evidence="2" type="ORF">LOAG_00593</name>
</gene>
<feature type="region of interest" description="Disordered" evidence="1">
    <location>
        <begin position="109"/>
        <end position="139"/>
    </location>
</feature>
<dbReference type="InParanoid" id="A0A1S0UBH0"/>
<dbReference type="KEGG" id="loa:LOAG_00593"/>
<sequence length="166" mass="19925">MKHRERMEQVTSQALDLEQHIDMVILSVLQRAPLQVTVNEWKRISRMKEGSLAGKNDLDMPTPKQHFEHKRPFQQPHTYTACHFRPLRWFPFELGRIIDKWQGLRNRENAMTQRKQTRRAQKFRKKKVPDSTLPHRGVTVSPLPEREVLPRYHCEISRQHKICLLY</sequence>
<protein>
    <submittedName>
        <fullName evidence="2">Uncharacterized protein</fullName>
    </submittedName>
</protein>
<feature type="compositionally biased region" description="Basic residues" evidence="1">
    <location>
        <begin position="115"/>
        <end position="127"/>
    </location>
</feature>
<dbReference type="RefSeq" id="XP_003136181.1">
    <property type="nucleotide sequence ID" value="XM_003136133.1"/>
</dbReference>
<name>A0A1S0UBH0_LOALO</name>
<dbReference type="CTD" id="9937961"/>
<evidence type="ECO:0000313" key="2">
    <source>
        <dbReference type="EMBL" id="EFO27892.1"/>
    </source>
</evidence>
<dbReference type="AlphaFoldDB" id="A0A1S0UBH0"/>